<feature type="coiled-coil region" evidence="2">
    <location>
        <begin position="67"/>
        <end position="129"/>
    </location>
</feature>
<reference evidence="5 6" key="1">
    <citation type="submission" date="2014-11" db="EMBL/GenBank/DDBJ databases">
        <authorList>
            <person name="Zhu J."/>
            <person name="Qi W."/>
            <person name="Song R."/>
        </authorList>
    </citation>
    <scope>NUCLEOTIDE SEQUENCE [LARGE SCALE GENOMIC DNA]</scope>
</reference>
<feature type="compositionally biased region" description="Low complexity" evidence="3">
    <location>
        <begin position="40"/>
        <end position="59"/>
    </location>
</feature>
<dbReference type="Pfam" id="PF13920">
    <property type="entry name" value="zf-C3HC4_3"/>
    <property type="match status" value="1"/>
</dbReference>
<dbReference type="AlphaFoldDB" id="A0A0G4GMZ3"/>
<dbReference type="Gene3D" id="3.30.40.10">
    <property type="entry name" value="Zinc/RING finger domain, C3HC4 (zinc finger)"/>
    <property type="match status" value="1"/>
</dbReference>
<accession>A0A0G4GMZ3</accession>
<feature type="domain" description="RING-type" evidence="4">
    <location>
        <begin position="524"/>
        <end position="565"/>
    </location>
</feature>
<evidence type="ECO:0000259" key="4">
    <source>
        <dbReference type="PROSITE" id="PS50089"/>
    </source>
</evidence>
<keyword evidence="2" id="KW-0175">Coiled coil</keyword>
<dbReference type="EMBL" id="CDMY01000726">
    <property type="protein sequence ID" value="CEM31570.1"/>
    <property type="molecule type" value="Genomic_DNA"/>
</dbReference>
<dbReference type="PROSITE" id="PS50089">
    <property type="entry name" value="ZF_RING_2"/>
    <property type="match status" value="1"/>
</dbReference>
<keyword evidence="6" id="KW-1185">Reference proteome</keyword>
<evidence type="ECO:0000256" key="3">
    <source>
        <dbReference type="SAM" id="MobiDB-lite"/>
    </source>
</evidence>
<name>A0A0G4GMZ3_VITBC</name>
<evidence type="ECO:0000313" key="6">
    <source>
        <dbReference type="Proteomes" id="UP000041254"/>
    </source>
</evidence>
<keyword evidence="1" id="KW-0862">Zinc</keyword>
<feature type="coiled-coil region" evidence="2">
    <location>
        <begin position="260"/>
        <end position="446"/>
    </location>
</feature>
<gene>
    <name evidence="5" type="ORF">Vbra_22348</name>
</gene>
<dbReference type="GO" id="GO:0008270">
    <property type="term" value="F:zinc ion binding"/>
    <property type="evidence" value="ECO:0007669"/>
    <property type="project" value="UniProtKB-KW"/>
</dbReference>
<sequence>MASREREGGIGISKADFSTAPSTQQDAMEPCQHEGDRTPDSNSTNSTITTTTSSSSDDPMVARFADQERFKAEKLLLENKAKALEESQRLLRDLLHQRDKQIRQLQDENAELDKERANAECRAEALAILVETVTHERDTLSAANDVTRLIPTPPTDHSKAGTSNGAAQRVMDYLWPREKERREAAMETERRERDEWAQKVAEFRKSVEGFRGSLDDALEKVKASEKLQNDRLLRLKSRLKQCMTDNAALQADLRTKNDILKQLALERDQQVREIAHAMRQMKDTRDSAAQLVKRTKENADSKIDATKKRNKDLAAEIEGLKEDKKSLTARVDKLLKAQDDHQLVVDKHKKAAEEAKTRYTSDQARIKEANEARKALAKDLAKEKTAVASLEDKFNTLREECDRRRKGWESAERDWHKKKGDMDKELARLHKELEEKSARLVTADAEVMRSKNAAKVATEDRDKTVNHVTHSTEEEVRLLRERCATLQTQVDRSLPAAPWSGAMMNETMKEMERKLERYHELTNCCACMEAPREIALGCGHLCYCQECFDKVQQQPATERMCPHCRASENLRKVFTNHRKIFIT</sequence>
<evidence type="ECO:0000256" key="2">
    <source>
        <dbReference type="SAM" id="Coils"/>
    </source>
</evidence>
<dbReference type="SUPFAM" id="SSF57850">
    <property type="entry name" value="RING/U-box"/>
    <property type="match status" value="1"/>
</dbReference>
<evidence type="ECO:0000256" key="1">
    <source>
        <dbReference type="PROSITE-ProRule" id="PRU00175"/>
    </source>
</evidence>
<evidence type="ECO:0000313" key="5">
    <source>
        <dbReference type="EMBL" id="CEM31570.1"/>
    </source>
</evidence>
<dbReference type="InParanoid" id="A0A0G4GMZ3"/>
<keyword evidence="1" id="KW-0479">Metal-binding</keyword>
<dbReference type="Proteomes" id="UP000041254">
    <property type="component" value="Unassembled WGS sequence"/>
</dbReference>
<dbReference type="InterPro" id="IPR001841">
    <property type="entry name" value="Znf_RING"/>
</dbReference>
<keyword evidence="1" id="KW-0863">Zinc-finger</keyword>
<proteinExistence type="predicted"/>
<feature type="region of interest" description="Disordered" evidence="3">
    <location>
        <begin position="1"/>
        <end position="60"/>
    </location>
</feature>
<dbReference type="InterPro" id="IPR013083">
    <property type="entry name" value="Znf_RING/FYVE/PHD"/>
</dbReference>
<organism evidence="5 6">
    <name type="scientific">Vitrella brassicaformis (strain CCMP3155)</name>
    <dbReference type="NCBI Taxonomy" id="1169540"/>
    <lineage>
        <taxon>Eukaryota</taxon>
        <taxon>Sar</taxon>
        <taxon>Alveolata</taxon>
        <taxon>Colpodellida</taxon>
        <taxon>Vitrellaceae</taxon>
        <taxon>Vitrella</taxon>
    </lineage>
</organism>
<dbReference type="VEuPathDB" id="CryptoDB:Vbra_22348"/>
<dbReference type="PhylomeDB" id="A0A0G4GMZ3"/>
<protein>
    <recommendedName>
        <fullName evidence="4">RING-type domain-containing protein</fullName>
    </recommendedName>
</protein>